<keyword evidence="3" id="KW-0804">Transcription</keyword>
<dbReference type="Pfam" id="PF13404">
    <property type="entry name" value="HTH_AsnC-type"/>
    <property type="match status" value="1"/>
</dbReference>
<keyword evidence="1" id="KW-0805">Transcription regulation</keyword>
<protein>
    <recommendedName>
        <fullName evidence="4">HTH asnC-type domain-containing protein</fullName>
    </recommendedName>
</protein>
<organism evidence="5 6">
    <name type="scientific">Sporolactobacillus putidus</name>
    <dbReference type="NCBI Taxonomy" id="492735"/>
    <lineage>
        <taxon>Bacteria</taxon>
        <taxon>Bacillati</taxon>
        <taxon>Bacillota</taxon>
        <taxon>Bacilli</taxon>
        <taxon>Bacillales</taxon>
        <taxon>Sporolactobacillaceae</taxon>
        <taxon>Sporolactobacillus</taxon>
    </lineage>
</organism>
<evidence type="ECO:0000256" key="2">
    <source>
        <dbReference type="ARBA" id="ARBA00023125"/>
    </source>
</evidence>
<feature type="domain" description="HTH asnC-type" evidence="4">
    <location>
        <begin position="61"/>
        <end position="122"/>
    </location>
</feature>
<accession>A0A917VZQ9</accession>
<dbReference type="InterPro" id="IPR019888">
    <property type="entry name" value="Tscrpt_reg_AsnC-like"/>
</dbReference>
<keyword evidence="6" id="KW-1185">Reference proteome</keyword>
<dbReference type="InterPro" id="IPR011008">
    <property type="entry name" value="Dimeric_a/b-barrel"/>
</dbReference>
<dbReference type="PRINTS" id="PR00033">
    <property type="entry name" value="HTHASNC"/>
</dbReference>
<dbReference type="Gene3D" id="3.30.70.920">
    <property type="match status" value="1"/>
</dbReference>
<dbReference type="InterPro" id="IPR036390">
    <property type="entry name" value="WH_DNA-bd_sf"/>
</dbReference>
<dbReference type="SUPFAM" id="SSF46785">
    <property type="entry name" value="Winged helix' DNA-binding domain"/>
    <property type="match status" value="1"/>
</dbReference>
<dbReference type="PROSITE" id="PS50956">
    <property type="entry name" value="HTH_ASNC_2"/>
    <property type="match status" value="1"/>
</dbReference>
<dbReference type="PANTHER" id="PTHR30154">
    <property type="entry name" value="LEUCINE-RESPONSIVE REGULATORY PROTEIN"/>
    <property type="match status" value="1"/>
</dbReference>
<dbReference type="GO" id="GO:0043565">
    <property type="term" value="F:sequence-specific DNA binding"/>
    <property type="evidence" value="ECO:0007669"/>
    <property type="project" value="InterPro"/>
</dbReference>
<dbReference type="SUPFAM" id="SSF54909">
    <property type="entry name" value="Dimeric alpha+beta barrel"/>
    <property type="match status" value="1"/>
</dbReference>
<proteinExistence type="predicted"/>
<reference evidence="5" key="1">
    <citation type="journal article" date="2014" name="Int. J. Syst. Evol. Microbiol.">
        <title>Complete genome sequence of Corynebacterium casei LMG S-19264T (=DSM 44701T), isolated from a smear-ripened cheese.</title>
        <authorList>
            <consortium name="US DOE Joint Genome Institute (JGI-PGF)"/>
            <person name="Walter F."/>
            <person name="Albersmeier A."/>
            <person name="Kalinowski J."/>
            <person name="Ruckert C."/>
        </authorList>
    </citation>
    <scope>NUCLEOTIDE SEQUENCE</scope>
    <source>
        <strain evidence="5">JCM 15325</strain>
    </source>
</reference>
<dbReference type="Proteomes" id="UP000654670">
    <property type="component" value="Unassembled WGS sequence"/>
</dbReference>
<dbReference type="Gene3D" id="1.10.10.10">
    <property type="entry name" value="Winged helix-like DNA-binding domain superfamily/Winged helix DNA-binding domain"/>
    <property type="match status" value="1"/>
</dbReference>
<name>A0A917VZQ9_9BACL</name>
<reference evidence="5" key="2">
    <citation type="submission" date="2020-09" db="EMBL/GenBank/DDBJ databases">
        <authorList>
            <person name="Sun Q."/>
            <person name="Ohkuma M."/>
        </authorList>
    </citation>
    <scope>NUCLEOTIDE SEQUENCE</scope>
    <source>
        <strain evidence="5">JCM 15325</strain>
    </source>
</reference>
<sequence>MLLGVAGNQIKSNQRRGELLLTVPEQRQRLKQTGKTIDAIWLTCFLKHLSGALAAEQIMKIDDTDRKILDCLAEDGRMSYVDIGKRLNLSRVSIRERVQQLVKNGVIEKFGVVINSELVGKTVSAFFEVECEPSALLSVARNLSKNQSVASCYQMTGPSMLHVHVLVEDFHQLENFTNKELYSMKGITSVNSHILLRRFKSRSGLKL</sequence>
<dbReference type="GO" id="GO:0043200">
    <property type="term" value="P:response to amino acid"/>
    <property type="evidence" value="ECO:0007669"/>
    <property type="project" value="TreeGrafter"/>
</dbReference>
<gene>
    <name evidence="5" type="ORF">GCM10007968_13310</name>
</gene>
<dbReference type="InterPro" id="IPR019885">
    <property type="entry name" value="Tscrpt_reg_HTH_AsnC-type_CS"/>
</dbReference>
<dbReference type="InterPro" id="IPR000485">
    <property type="entry name" value="AsnC-type_HTH_dom"/>
</dbReference>
<evidence type="ECO:0000313" key="6">
    <source>
        <dbReference type="Proteomes" id="UP000654670"/>
    </source>
</evidence>
<evidence type="ECO:0000313" key="5">
    <source>
        <dbReference type="EMBL" id="GGL50421.1"/>
    </source>
</evidence>
<comment type="caution">
    <text evidence="5">The sequence shown here is derived from an EMBL/GenBank/DDBJ whole genome shotgun (WGS) entry which is preliminary data.</text>
</comment>
<dbReference type="InterPro" id="IPR019887">
    <property type="entry name" value="Tscrpt_reg_AsnC/Lrp_C"/>
</dbReference>
<dbReference type="CDD" id="cd00090">
    <property type="entry name" value="HTH_ARSR"/>
    <property type="match status" value="1"/>
</dbReference>
<evidence type="ECO:0000259" key="4">
    <source>
        <dbReference type="PROSITE" id="PS50956"/>
    </source>
</evidence>
<evidence type="ECO:0000256" key="1">
    <source>
        <dbReference type="ARBA" id="ARBA00023015"/>
    </source>
</evidence>
<dbReference type="InterPro" id="IPR011991">
    <property type="entry name" value="ArsR-like_HTH"/>
</dbReference>
<keyword evidence="2" id="KW-0238">DNA-binding</keyword>
<dbReference type="PROSITE" id="PS00519">
    <property type="entry name" value="HTH_ASNC_1"/>
    <property type="match status" value="1"/>
</dbReference>
<evidence type="ECO:0000256" key="3">
    <source>
        <dbReference type="ARBA" id="ARBA00023163"/>
    </source>
</evidence>
<dbReference type="EMBL" id="BMOK01000004">
    <property type="protein sequence ID" value="GGL50421.1"/>
    <property type="molecule type" value="Genomic_DNA"/>
</dbReference>
<dbReference type="InterPro" id="IPR036388">
    <property type="entry name" value="WH-like_DNA-bd_sf"/>
</dbReference>
<dbReference type="GO" id="GO:0005829">
    <property type="term" value="C:cytosol"/>
    <property type="evidence" value="ECO:0007669"/>
    <property type="project" value="TreeGrafter"/>
</dbReference>
<dbReference type="AlphaFoldDB" id="A0A917VZQ9"/>
<dbReference type="SMART" id="SM00344">
    <property type="entry name" value="HTH_ASNC"/>
    <property type="match status" value="1"/>
</dbReference>
<dbReference type="Pfam" id="PF01037">
    <property type="entry name" value="AsnC_trans_reg"/>
    <property type="match status" value="1"/>
</dbReference>
<dbReference type="PANTHER" id="PTHR30154:SF34">
    <property type="entry name" value="TRANSCRIPTIONAL REGULATOR AZLB"/>
    <property type="match status" value="1"/>
</dbReference>